<dbReference type="InterPro" id="IPR012772">
    <property type="entry name" value="Ectoine_EctA"/>
</dbReference>
<dbReference type="PANTHER" id="PTHR43072">
    <property type="entry name" value="N-ACETYLTRANSFERASE"/>
    <property type="match status" value="1"/>
</dbReference>
<dbReference type="EC" id="2.3.1.178" evidence="3 8"/>
<keyword evidence="5 8" id="KW-0808">Transferase</keyword>
<dbReference type="InterPro" id="IPR016181">
    <property type="entry name" value="Acyl_CoA_acyltransferase"/>
</dbReference>
<comment type="function">
    <text evidence="8">Catalyzes the acetylation of L-2,4-diaminobutyrate (DABA) to gamma-N-acetyl-alpha,gamma-diaminobutyric acid (ADABA) with acetyl coenzyme A.</text>
</comment>
<evidence type="ECO:0000256" key="3">
    <source>
        <dbReference type="ARBA" id="ARBA00012355"/>
    </source>
</evidence>
<sequence length="195" mass="21851">MAGILVRLTNQTEDARSMPKDMTQPETRTPVLRKPEATDGAAIWELVRACKPLDENSMYCNLVQAEHFRDTCVVAELDGEPVGWISGHMIPNQDAFFVWQVAVSPKARGLGLGRKMLTHLVERDECAEATELKTTITRDNDASWGLFRSFARSIGGELSDEPHYTRDEHFDGMHATEHMVTIELPEEQEALRAAA</sequence>
<feature type="domain" description="N-acetyltransferase" evidence="10">
    <location>
        <begin position="30"/>
        <end position="183"/>
    </location>
</feature>
<protein>
    <recommendedName>
        <fullName evidence="4 8">L-2,4-diaminobutyric acid acetyltransferase</fullName>
        <shortName evidence="8">DABA acetyltransferase</shortName>
        <ecNumber evidence="3 8">2.3.1.178</ecNumber>
    </recommendedName>
</protein>
<accession>A0A1I6T305</accession>
<organism evidence="11 12">
    <name type="scientific">Alloyangia pacifica</name>
    <dbReference type="NCBI Taxonomy" id="311180"/>
    <lineage>
        <taxon>Bacteria</taxon>
        <taxon>Pseudomonadati</taxon>
        <taxon>Pseudomonadota</taxon>
        <taxon>Alphaproteobacteria</taxon>
        <taxon>Rhodobacterales</taxon>
        <taxon>Roseobacteraceae</taxon>
        <taxon>Alloyangia</taxon>
    </lineage>
</organism>
<comment type="catalytic activity">
    <reaction evidence="7 8">
        <text>L-2,4-diaminobutanoate + acetyl-CoA = (2S)-4-acetamido-2-aminobutanoate + CoA + H(+)</text>
        <dbReference type="Rhea" id="RHEA:16901"/>
        <dbReference type="ChEBI" id="CHEBI:15378"/>
        <dbReference type="ChEBI" id="CHEBI:57287"/>
        <dbReference type="ChEBI" id="CHEBI:57288"/>
        <dbReference type="ChEBI" id="CHEBI:58761"/>
        <dbReference type="ChEBI" id="CHEBI:58929"/>
        <dbReference type="EC" id="2.3.1.178"/>
    </reaction>
</comment>
<reference evidence="12" key="1">
    <citation type="submission" date="2016-10" db="EMBL/GenBank/DDBJ databases">
        <authorList>
            <person name="Varghese N."/>
            <person name="Submissions S."/>
        </authorList>
    </citation>
    <scope>NUCLEOTIDE SEQUENCE [LARGE SCALE GENOMIC DNA]</scope>
    <source>
        <strain evidence="12">DSM 26894</strain>
    </source>
</reference>
<evidence type="ECO:0000256" key="8">
    <source>
        <dbReference type="RuleBase" id="RU365045"/>
    </source>
</evidence>
<dbReference type="AlphaFoldDB" id="A0A1I6T305"/>
<evidence type="ECO:0000313" key="11">
    <source>
        <dbReference type="EMBL" id="SFS83418.1"/>
    </source>
</evidence>
<dbReference type="Proteomes" id="UP000199392">
    <property type="component" value="Unassembled WGS sequence"/>
</dbReference>
<proteinExistence type="inferred from homology"/>
<dbReference type="Gene3D" id="3.40.630.30">
    <property type="match status" value="1"/>
</dbReference>
<comment type="pathway">
    <text evidence="1 8">Amine and polyamine biosynthesis; ectoine biosynthesis; L-ectoine from L-aspartate 4-semialdehyde: step 2/3.</text>
</comment>
<evidence type="ECO:0000256" key="7">
    <source>
        <dbReference type="ARBA" id="ARBA00048924"/>
    </source>
</evidence>
<dbReference type="GO" id="GO:0033816">
    <property type="term" value="F:diaminobutyrate acetyltransferase activity"/>
    <property type="evidence" value="ECO:0007669"/>
    <property type="project" value="UniProtKB-EC"/>
</dbReference>
<gene>
    <name evidence="8" type="primary">ectA</name>
    <name evidence="11" type="ORF">SAMN04488050_105240</name>
</gene>
<evidence type="ECO:0000259" key="10">
    <source>
        <dbReference type="PROSITE" id="PS51186"/>
    </source>
</evidence>
<evidence type="ECO:0000256" key="5">
    <source>
        <dbReference type="ARBA" id="ARBA00022679"/>
    </source>
</evidence>
<evidence type="ECO:0000256" key="6">
    <source>
        <dbReference type="ARBA" id="ARBA00023315"/>
    </source>
</evidence>
<dbReference type="CDD" id="cd04301">
    <property type="entry name" value="NAT_SF"/>
    <property type="match status" value="1"/>
</dbReference>
<keyword evidence="12" id="KW-1185">Reference proteome</keyword>
<dbReference type="SUPFAM" id="SSF55729">
    <property type="entry name" value="Acyl-CoA N-acyltransferases (Nat)"/>
    <property type="match status" value="1"/>
</dbReference>
<dbReference type="InterPro" id="IPR000182">
    <property type="entry name" value="GNAT_dom"/>
</dbReference>
<feature type="region of interest" description="Disordered" evidence="9">
    <location>
        <begin position="9"/>
        <end position="28"/>
    </location>
</feature>
<keyword evidence="6 8" id="KW-0012">Acyltransferase</keyword>
<dbReference type="STRING" id="311180.SAMN04488050_105240"/>
<dbReference type="NCBIfam" id="TIGR02406">
    <property type="entry name" value="ectoine_EctA"/>
    <property type="match status" value="1"/>
</dbReference>
<evidence type="ECO:0000313" key="12">
    <source>
        <dbReference type="Proteomes" id="UP000199392"/>
    </source>
</evidence>
<dbReference type="PANTHER" id="PTHR43072:SF23">
    <property type="entry name" value="UPF0039 PROTEIN C11D3.02C"/>
    <property type="match status" value="1"/>
</dbReference>
<comment type="similarity">
    <text evidence="2 8">Belongs to the acetyltransferase family. EctA subfamily.</text>
</comment>
<evidence type="ECO:0000256" key="1">
    <source>
        <dbReference type="ARBA" id="ARBA00004978"/>
    </source>
</evidence>
<dbReference type="PROSITE" id="PS51186">
    <property type="entry name" value="GNAT"/>
    <property type="match status" value="1"/>
</dbReference>
<evidence type="ECO:0000256" key="4">
    <source>
        <dbReference type="ARBA" id="ARBA00017935"/>
    </source>
</evidence>
<dbReference type="UniPathway" id="UPA00067">
    <property type="reaction ID" value="UER00122"/>
</dbReference>
<dbReference type="Pfam" id="PF00583">
    <property type="entry name" value="Acetyltransf_1"/>
    <property type="match status" value="1"/>
</dbReference>
<dbReference type="GO" id="GO:0019491">
    <property type="term" value="P:ectoine biosynthetic process"/>
    <property type="evidence" value="ECO:0007669"/>
    <property type="project" value="UniProtKB-UniPathway"/>
</dbReference>
<evidence type="ECO:0000256" key="2">
    <source>
        <dbReference type="ARBA" id="ARBA00010712"/>
    </source>
</evidence>
<dbReference type="EMBL" id="FOZW01000005">
    <property type="protein sequence ID" value="SFS83418.1"/>
    <property type="molecule type" value="Genomic_DNA"/>
</dbReference>
<name>A0A1I6T305_9RHOB</name>
<evidence type="ECO:0000256" key="9">
    <source>
        <dbReference type="SAM" id="MobiDB-lite"/>
    </source>
</evidence>